<dbReference type="Pfam" id="PF05016">
    <property type="entry name" value="ParE_toxin"/>
    <property type="match status" value="1"/>
</dbReference>
<name>A0ABT1UEQ4_9GAMM</name>
<evidence type="ECO:0000256" key="1">
    <source>
        <dbReference type="ARBA" id="ARBA00022649"/>
    </source>
</evidence>
<dbReference type="RefSeq" id="WP_256610072.1">
    <property type="nucleotide sequence ID" value="NZ_JANIBM010000005.1"/>
</dbReference>
<keyword evidence="3" id="KW-1185">Reference proteome</keyword>
<evidence type="ECO:0000313" key="3">
    <source>
        <dbReference type="Proteomes" id="UP001524569"/>
    </source>
</evidence>
<dbReference type="InterPro" id="IPR035093">
    <property type="entry name" value="RelE/ParE_toxin_dom_sf"/>
</dbReference>
<proteinExistence type="predicted"/>
<gene>
    <name evidence="2" type="ORF">NP603_06315</name>
</gene>
<evidence type="ECO:0000313" key="2">
    <source>
        <dbReference type="EMBL" id="MCQ8180713.1"/>
    </source>
</evidence>
<dbReference type="Proteomes" id="UP001524569">
    <property type="component" value="Unassembled WGS sequence"/>
</dbReference>
<protein>
    <submittedName>
        <fullName evidence="2">Type II toxin-antitoxin system RelE/ParE family toxin</fullName>
    </submittedName>
</protein>
<dbReference type="InterPro" id="IPR007712">
    <property type="entry name" value="RelE/ParE_toxin"/>
</dbReference>
<reference evidence="2 3" key="1">
    <citation type="submission" date="2022-07" db="EMBL/GenBank/DDBJ databases">
        <title>Methylomonas rivi sp. nov., Methylomonas rosea sp. nov., Methylomonas aureus sp. nov. and Methylomonas subterranea sp. nov., four novel methanotrophs isolated from a freshwater creek and the deep terrestrial subsurface.</title>
        <authorList>
            <person name="Abin C."/>
            <person name="Sankaranarayanan K."/>
            <person name="Garner C."/>
            <person name="Sindelar R."/>
            <person name="Kotary K."/>
            <person name="Garner R."/>
            <person name="Barclay S."/>
            <person name="Lawson P."/>
            <person name="Krumholz L."/>
        </authorList>
    </citation>
    <scope>NUCLEOTIDE SEQUENCE [LARGE SCALE GENOMIC DNA]</scope>
    <source>
        <strain evidence="2 3">SURF-1</strain>
    </source>
</reference>
<dbReference type="Gene3D" id="3.30.2310.20">
    <property type="entry name" value="RelE-like"/>
    <property type="match status" value="1"/>
</dbReference>
<sequence length="97" mass="11267">MNVEFLAAAETELDQAYQWYEQQQSGLGKQFLSEFDAAIRRITAFPTSYVLIDTDIRRCLIKRFPYGVLYGIDRQSIIVVAVAHLHRKPDYWLARIG</sequence>
<dbReference type="EMBL" id="JANIBM010000005">
    <property type="protein sequence ID" value="MCQ8180713.1"/>
    <property type="molecule type" value="Genomic_DNA"/>
</dbReference>
<keyword evidence="1" id="KW-1277">Toxin-antitoxin system</keyword>
<organism evidence="2 3">
    <name type="scientific">Methylomonas aurea</name>
    <dbReference type="NCBI Taxonomy" id="2952224"/>
    <lineage>
        <taxon>Bacteria</taxon>
        <taxon>Pseudomonadati</taxon>
        <taxon>Pseudomonadota</taxon>
        <taxon>Gammaproteobacteria</taxon>
        <taxon>Methylococcales</taxon>
        <taxon>Methylococcaceae</taxon>
        <taxon>Methylomonas</taxon>
    </lineage>
</organism>
<accession>A0ABT1UEQ4</accession>
<comment type="caution">
    <text evidence="2">The sequence shown here is derived from an EMBL/GenBank/DDBJ whole genome shotgun (WGS) entry which is preliminary data.</text>
</comment>